<evidence type="ECO:0000259" key="6">
    <source>
        <dbReference type="PROSITE" id="PS50801"/>
    </source>
</evidence>
<gene>
    <name evidence="7" type="ORF">F511_21158</name>
</gene>
<dbReference type="SUPFAM" id="SSF52091">
    <property type="entry name" value="SpoIIaa-like"/>
    <property type="match status" value="1"/>
</dbReference>
<dbReference type="GO" id="GO:0055085">
    <property type="term" value="P:transmembrane transport"/>
    <property type="evidence" value="ECO:0007669"/>
    <property type="project" value="InterPro"/>
</dbReference>
<protein>
    <submittedName>
        <fullName evidence="7">Low affinity sulfate transporter 3 family protein</fullName>
    </submittedName>
</protein>
<reference evidence="7 8" key="1">
    <citation type="journal article" date="2015" name="Proc. Natl. Acad. Sci. U.S.A.">
        <title>The resurrection genome of Boea hygrometrica: A blueprint for survival of dehydration.</title>
        <authorList>
            <person name="Xiao L."/>
            <person name="Yang G."/>
            <person name="Zhang L."/>
            <person name="Yang X."/>
            <person name="Zhao S."/>
            <person name="Ji Z."/>
            <person name="Zhou Q."/>
            <person name="Hu M."/>
            <person name="Wang Y."/>
            <person name="Chen M."/>
            <person name="Xu Y."/>
            <person name="Jin H."/>
            <person name="Xiao X."/>
            <person name="Hu G."/>
            <person name="Bao F."/>
            <person name="Hu Y."/>
            <person name="Wan P."/>
            <person name="Li L."/>
            <person name="Deng X."/>
            <person name="Kuang T."/>
            <person name="Xiang C."/>
            <person name="Zhu J.K."/>
            <person name="Oliver M.J."/>
            <person name="He Y."/>
        </authorList>
    </citation>
    <scope>NUCLEOTIDE SEQUENCE [LARGE SCALE GENOMIC DNA]</scope>
    <source>
        <strain evidence="8">cv. XS01</strain>
    </source>
</reference>
<dbReference type="InterPro" id="IPR001902">
    <property type="entry name" value="SLC26A/SulP_fam"/>
</dbReference>
<keyword evidence="2" id="KW-0813">Transport</keyword>
<keyword evidence="3" id="KW-0812">Transmembrane</keyword>
<dbReference type="Proteomes" id="UP000250235">
    <property type="component" value="Unassembled WGS sequence"/>
</dbReference>
<dbReference type="FunFam" id="3.30.750.24:FF:000002">
    <property type="entry name" value="Sulfate transporter 31"/>
    <property type="match status" value="1"/>
</dbReference>
<evidence type="ECO:0000256" key="5">
    <source>
        <dbReference type="ARBA" id="ARBA00023136"/>
    </source>
</evidence>
<proteinExistence type="predicted"/>
<dbReference type="PROSITE" id="PS50801">
    <property type="entry name" value="STAS"/>
    <property type="match status" value="1"/>
</dbReference>
<dbReference type="EMBL" id="KQ995698">
    <property type="protein sequence ID" value="KZV46150.1"/>
    <property type="molecule type" value="Genomic_DNA"/>
</dbReference>
<dbReference type="InterPro" id="IPR036513">
    <property type="entry name" value="STAS_dom_sf"/>
</dbReference>
<organism evidence="7 8">
    <name type="scientific">Dorcoceras hygrometricum</name>
    <dbReference type="NCBI Taxonomy" id="472368"/>
    <lineage>
        <taxon>Eukaryota</taxon>
        <taxon>Viridiplantae</taxon>
        <taxon>Streptophyta</taxon>
        <taxon>Embryophyta</taxon>
        <taxon>Tracheophyta</taxon>
        <taxon>Spermatophyta</taxon>
        <taxon>Magnoliopsida</taxon>
        <taxon>eudicotyledons</taxon>
        <taxon>Gunneridae</taxon>
        <taxon>Pentapetalae</taxon>
        <taxon>asterids</taxon>
        <taxon>lamiids</taxon>
        <taxon>Lamiales</taxon>
        <taxon>Gesneriaceae</taxon>
        <taxon>Didymocarpoideae</taxon>
        <taxon>Trichosporeae</taxon>
        <taxon>Loxocarpinae</taxon>
        <taxon>Dorcoceras</taxon>
    </lineage>
</organism>
<dbReference type="InterPro" id="IPR002645">
    <property type="entry name" value="STAS_dom"/>
</dbReference>
<dbReference type="Gene3D" id="3.30.750.24">
    <property type="entry name" value="STAS domain"/>
    <property type="match status" value="1"/>
</dbReference>
<accession>A0A2Z7CGJ6</accession>
<evidence type="ECO:0000313" key="7">
    <source>
        <dbReference type="EMBL" id="KZV46150.1"/>
    </source>
</evidence>
<name>A0A2Z7CGJ6_9LAMI</name>
<evidence type="ECO:0000256" key="4">
    <source>
        <dbReference type="ARBA" id="ARBA00022989"/>
    </source>
</evidence>
<feature type="domain" description="STAS" evidence="6">
    <location>
        <begin position="132"/>
        <end position="238"/>
    </location>
</feature>
<keyword evidence="5" id="KW-0472">Membrane</keyword>
<keyword evidence="4" id="KW-1133">Transmembrane helix</keyword>
<sequence>MTSHGLWSSSENTDPILNPELYPDRPRTIYQWLGYDIMRIMVLYEGYCGESFARNLRTNHPISRPDESHVAVAHWSNGNSIGISFSKIIVNSIRPRVEEIGKIPRADNVFCNLMEYPVATKIPGILIVRINSGTFCFANATFIRERILKLVKEENGTEENTKRGIRVLILDVTNVMNIDTSAIHALEELHRELISRGIQMAVTNPKWQVITKMKASKFVDKIGDGWIFLSVGDAVDASILYKMNALNNC</sequence>
<dbReference type="CDD" id="cd07042">
    <property type="entry name" value="STAS_SulP_like_sulfate_transporter"/>
    <property type="match status" value="1"/>
</dbReference>
<evidence type="ECO:0000256" key="3">
    <source>
        <dbReference type="ARBA" id="ARBA00022692"/>
    </source>
</evidence>
<dbReference type="PANTHER" id="PTHR11814">
    <property type="entry name" value="SULFATE TRANSPORTER"/>
    <property type="match status" value="1"/>
</dbReference>
<comment type="subcellular location">
    <subcellularLocation>
        <location evidence="1">Membrane</location>
        <topology evidence="1">Multi-pass membrane protein</topology>
    </subcellularLocation>
</comment>
<evidence type="ECO:0000256" key="1">
    <source>
        <dbReference type="ARBA" id="ARBA00004141"/>
    </source>
</evidence>
<dbReference type="AlphaFoldDB" id="A0A2Z7CGJ6"/>
<evidence type="ECO:0000313" key="8">
    <source>
        <dbReference type="Proteomes" id="UP000250235"/>
    </source>
</evidence>
<dbReference type="OrthoDB" id="288203at2759"/>
<dbReference type="GO" id="GO:0016020">
    <property type="term" value="C:membrane"/>
    <property type="evidence" value="ECO:0007669"/>
    <property type="project" value="UniProtKB-SubCell"/>
</dbReference>
<keyword evidence="8" id="KW-1185">Reference proteome</keyword>
<dbReference type="Pfam" id="PF01740">
    <property type="entry name" value="STAS"/>
    <property type="match status" value="1"/>
</dbReference>
<evidence type="ECO:0000256" key="2">
    <source>
        <dbReference type="ARBA" id="ARBA00022448"/>
    </source>
</evidence>